<dbReference type="Proteomes" id="UP000284531">
    <property type="component" value="Unassembled WGS sequence"/>
</dbReference>
<keyword evidence="2" id="KW-1185">Reference proteome</keyword>
<evidence type="ECO:0000313" key="2">
    <source>
        <dbReference type="Proteomes" id="UP000284531"/>
    </source>
</evidence>
<dbReference type="EMBL" id="RAPQ01000009">
    <property type="protein sequence ID" value="RKE02437.1"/>
    <property type="molecule type" value="Genomic_DNA"/>
</dbReference>
<evidence type="ECO:0000313" key="1">
    <source>
        <dbReference type="EMBL" id="RKE02437.1"/>
    </source>
</evidence>
<comment type="caution">
    <text evidence="1">The sequence shown here is derived from an EMBL/GenBank/DDBJ whole genome shotgun (WGS) entry which is preliminary data.</text>
</comment>
<dbReference type="AlphaFoldDB" id="A0A419X3Z7"/>
<gene>
    <name evidence="1" type="ORF">BXY64_2526</name>
</gene>
<accession>A0A419X3Z7</accession>
<organism evidence="1 2">
    <name type="scientific">Marinifilum flexuosum</name>
    <dbReference type="NCBI Taxonomy" id="1117708"/>
    <lineage>
        <taxon>Bacteria</taxon>
        <taxon>Pseudomonadati</taxon>
        <taxon>Bacteroidota</taxon>
        <taxon>Bacteroidia</taxon>
        <taxon>Marinilabiliales</taxon>
        <taxon>Marinifilaceae</taxon>
    </lineage>
</organism>
<reference evidence="1 2" key="1">
    <citation type="submission" date="2018-09" db="EMBL/GenBank/DDBJ databases">
        <title>Genomic Encyclopedia of Archaeal and Bacterial Type Strains, Phase II (KMG-II): from individual species to whole genera.</title>
        <authorList>
            <person name="Goeker M."/>
        </authorList>
    </citation>
    <scope>NUCLEOTIDE SEQUENCE [LARGE SCALE GENOMIC DNA]</scope>
    <source>
        <strain evidence="1 2">DSM 21950</strain>
    </source>
</reference>
<protein>
    <submittedName>
        <fullName evidence="1">Uncharacterized protein</fullName>
    </submittedName>
</protein>
<proteinExistence type="predicted"/>
<sequence length="50" mass="5679">MDDFFVIKNFKSSQPKGCSGFKLYLALNSAHILGYSKSPIKNCPDIRIER</sequence>
<name>A0A419X3Z7_9BACT</name>